<reference evidence="1 2" key="2">
    <citation type="journal article" date="2022" name="Mol. Biol. Evol.">
        <title>Comparative Genomics Reveals Insights into the Divergent Evolution of Astigmatic Mites and Household Pest Adaptations.</title>
        <authorList>
            <person name="Xiong Q."/>
            <person name="Wan A.T."/>
            <person name="Liu X."/>
            <person name="Fung C.S."/>
            <person name="Xiao X."/>
            <person name="Malainual N."/>
            <person name="Hou J."/>
            <person name="Wang L."/>
            <person name="Wang M."/>
            <person name="Yang K.Y."/>
            <person name="Cui Y."/>
            <person name="Leung E.L."/>
            <person name="Nong W."/>
            <person name="Shin S.K."/>
            <person name="Au S.W."/>
            <person name="Jeong K.Y."/>
            <person name="Chew F.T."/>
            <person name="Hui J.H."/>
            <person name="Leung T.F."/>
            <person name="Tungtrongchitr A."/>
            <person name="Zhong N."/>
            <person name="Liu Z."/>
            <person name="Tsui S.K."/>
        </authorList>
    </citation>
    <scope>NUCLEOTIDE SEQUENCE [LARGE SCALE GENOMIC DNA]</scope>
    <source>
        <strain evidence="1">Derp</strain>
    </source>
</reference>
<name>A0ABQ8J2D8_DERPT</name>
<accession>A0ABQ8J2D8</accession>
<dbReference type="EMBL" id="NJHN03000087">
    <property type="protein sequence ID" value="KAH9416728.1"/>
    <property type="molecule type" value="Genomic_DNA"/>
</dbReference>
<keyword evidence="2" id="KW-1185">Reference proteome</keyword>
<protein>
    <submittedName>
        <fullName evidence="1">Uncharacterized protein</fullName>
    </submittedName>
</protein>
<dbReference type="Proteomes" id="UP000887458">
    <property type="component" value="Unassembled WGS sequence"/>
</dbReference>
<proteinExistence type="predicted"/>
<evidence type="ECO:0000313" key="1">
    <source>
        <dbReference type="EMBL" id="KAH9416728.1"/>
    </source>
</evidence>
<sequence length="93" mass="11204">MIINEFDPISHDQNEISWEYHWHDFVSFNRQYGDNVNSDNKAAKCPLMTFDDSDDQSEEFDPLTHVDNEIPWEYHWYDFVTFTRQYGCITATE</sequence>
<evidence type="ECO:0000313" key="2">
    <source>
        <dbReference type="Proteomes" id="UP000887458"/>
    </source>
</evidence>
<reference evidence="1 2" key="1">
    <citation type="journal article" date="2018" name="J. Allergy Clin. Immunol.">
        <title>High-quality assembly of Dermatophagoides pteronyssinus genome and transcriptome reveals a wide range of novel allergens.</title>
        <authorList>
            <person name="Liu X.Y."/>
            <person name="Yang K.Y."/>
            <person name="Wang M.Q."/>
            <person name="Kwok J.S."/>
            <person name="Zeng X."/>
            <person name="Yang Z."/>
            <person name="Xiao X.J."/>
            <person name="Lau C.P."/>
            <person name="Li Y."/>
            <person name="Huang Z.M."/>
            <person name="Ba J.G."/>
            <person name="Yim A.K."/>
            <person name="Ouyang C.Y."/>
            <person name="Ngai S.M."/>
            <person name="Chan T.F."/>
            <person name="Leung E.L."/>
            <person name="Liu L."/>
            <person name="Liu Z.G."/>
            <person name="Tsui S.K."/>
        </authorList>
    </citation>
    <scope>NUCLEOTIDE SEQUENCE [LARGE SCALE GENOMIC DNA]</scope>
    <source>
        <strain evidence="1">Derp</strain>
    </source>
</reference>
<organism evidence="1 2">
    <name type="scientific">Dermatophagoides pteronyssinus</name>
    <name type="common">European house dust mite</name>
    <dbReference type="NCBI Taxonomy" id="6956"/>
    <lineage>
        <taxon>Eukaryota</taxon>
        <taxon>Metazoa</taxon>
        <taxon>Ecdysozoa</taxon>
        <taxon>Arthropoda</taxon>
        <taxon>Chelicerata</taxon>
        <taxon>Arachnida</taxon>
        <taxon>Acari</taxon>
        <taxon>Acariformes</taxon>
        <taxon>Sarcoptiformes</taxon>
        <taxon>Astigmata</taxon>
        <taxon>Psoroptidia</taxon>
        <taxon>Analgoidea</taxon>
        <taxon>Pyroglyphidae</taxon>
        <taxon>Dermatophagoidinae</taxon>
        <taxon>Dermatophagoides</taxon>
    </lineage>
</organism>
<comment type="caution">
    <text evidence="1">The sequence shown here is derived from an EMBL/GenBank/DDBJ whole genome shotgun (WGS) entry which is preliminary data.</text>
</comment>
<gene>
    <name evidence="1" type="ORF">DERP_014779</name>
</gene>